<dbReference type="InterPro" id="IPR011060">
    <property type="entry name" value="RibuloseP-bd_barrel"/>
</dbReference>
<dbReference type="PROSITE" id="PS00167">
    <property type="entry name" value="TRP_SYNTHASE_ALPHA"/>
    <property type="match status" value="1"/>
</dbReference>
<dbReference type="InterPro" id="IPR013785">
    <property type="entry name" value="Aldolase_TIM"/>
</dbReference>
<comment type="catalytic activity">
    <reaction evidence="7 8">
        <text>(1S,2R)-1-C-(indol-3-yl)glycerol 3-phosphate + L-serine = D-glyceraldehyde 3-phosphate + L-tryptophan + H2O</text>
        <dbReference type="Rhea" id="RHEA:10532"/>
        <dbReference type="ChEBI" id="CHEBI:15377"/>
        <dbReference type="ChEBI" id="CHEBI:33384"/>
        <dbReference type="ChEBI" id="CHEBI:57912"/>
        <dbReference type="ChEBI" id="CHEBI:58866"/>
        <dbReference type="ChEBI" id="CHEBI:59776"/>
        <dbReference type="EC" id="4.2.1.20"/>
    </reaction>
</comment>
<dbReference type="HAMAP" id="MF_00131">
    <property type="entry name" value="Trp_synth_alpha"/>
    <property type="match status" value="1"/>
</dbReference>
<dbReference type="Pfam" id="PF00290">
    <property type="entry name" value="Trp_syntA"/>
    <property type="match status" value="1"/>
</dbReference>
<evidence type="ECO:0000256" key="7">
    <source>
        <dbReference type="ARBA" id="ARBA00049047"/>
    </source>
</evidence>
<evidence type="ECO:0000256" key="9">
    <source>
        <dbReference type="RuleBase" id="RU003662"/>
    </source>
</evidence>
<evidence type="ECO:0000313" key="10">
    <source>
        <dbReference type="EMBL" id="URA10045.1"/>
    </source>
</evidence>
<dbReference type="CDD" id="cd04724">
    <property type="entry name" value="Tryptophan_synthase_alpha"/>
    <property type="match status" value="1"/>
</dbReference>
<dbReference type="PANTHER" id="PTHR43406:SF1">
    <property type="entry name" value="TRYPTOPHAN SYNTHASE ALPHA CHAIN, CHLOROPLASTIC"/>
    <property type="match status" value="1"/>
</dbReference>
<dbReference type="SUPFAM" id="SSF51366">
    <property type="entry name" value="Ribulose-phoshate binding barrel"/>
    <property type="match status" value="1"/>
</dbReference>
<dbReference type="InterPro" id="IPR018204">
    <property type="entry name" value="Trp_synthase_alpha_AS"/>
</dbReference>
<evidence type="ECO:0000256" key="8">
    <source>
        <dbReference type="HAMAP-Rule" id="MF_00131"/>
    </source>
</evidence>
<reference evidence="10" key="1">
    <citation type="submission" date="2021-04" db="EMBL/GenBank/DDBJ databases">
        <authorList>
            <person name="Postec A."/>
        </authorList>
    </citation>
    <scope>NUCLEOTIDE SEQUENCE</scope>
    <source>
        <strain evidence="10">F1F22</strain>
    </source>
</reference>
<sequence>MHRLDFSHKNLLVYLTAGIPSLDFLQEAILKLQTMVDAIEIGVPYSDPVADGPIIARASQLALEKGVNLDHIFSSLKEIASEVKIPLYLMSYYAPIYADGKESFIDKALQSGVSGAIIPDLNVDEGRDFYTMLSQNGLDPVLLVFPNTKSERVKEIASVAGDFLYYVNFFGTTGERKDASAFSLDHLRDVKKWSSKPVCAGFGVSDREGYERLIKVADGVIIGSAVMRRVLEALNPQDALDHVTAFVQGIRG</sequence>
<dbReference type="GO" id="GO:0005829">
    <property type="term" value="C:cytosol"/>
    <property type="evidence" value="ECO:0007669"/>
    <property type="project" value="TreeGrafter"/>
</dbReference>
<comment type="pathway">
    <text evidence="1 8">Amino-acid biosynthesis; L-tryptophan biosynthesis; L-tryptophan from chorismate: step 5/5.</text>
</comment>
<dbReference type="Proteomes" id="UP001056539">
    <property type="component" value="Chromosome"/>
</dbReference>
<dbReference type="NCBIfam" id="TIGR00262">
    <property type="entry name" value="trpA"/>
    <property type="match status" value="1"/>
</dbReference>
<keyword evidence="6 8" id="KW-0456">Lyase</keyword>
<dbReference type="InterPro" id="IPR002028">
    <property type="entry name" value="Trp_synthase_suA"/>
</dbReference>
<comment type="function">
    <text evidence="8">The alpha subunit is responsible for the aldol cleavage of indoleglycerol phosphate to indole and glyceraldehyde 3-phosphate.</text>
</comment>
<dbReference type="Gene3D" id="3.20.20.70">
    <property type="entry name" value="Aldolase class I"/>
    <property type="match status" value="1"/>
</dbReference>
<gene>
    <name evidence="8 10" type="primary">trpA</name>
    <name evidence="10" type="ORF">KDW03_11265</name>
</gene>
<dbReference type="PANTHER" id="PTHR43406">
    <property type="entry name" value="TRYPTOPHAN SYNTHASE, ALPHA CHAIN"/>
    <property type="match status" value="1"/>
</dbReference>
<comment type="subunit">
    <text evidence="2 8">Tetramer of two alpha and two beta chains.</text>
</comment>
<feature type="active site" description="Proton acceptor" evidence="8">
    <location>
        <position position="51"/>
    </location>
</feature>
<dbReference type="EC" id="4.2.1.20" evidence="8"/>
<keyword evidence="3 8" id="KW-0028">Amino-acid biosynthesis</keyword>
<proteinExistence type="inferred from homology"/>
<dbReference type="AlphaFoldDB" id="A0AAX3BD18"/>
<evidence type="ECO:0000256" key="1">
    <source>
        <dbReference type="ARBA" id="ARBA00004733"/>
    </source>
</evidence>
<keyword evidence="11" id="KW-1185">Reference proteome</keyword>
<dbReference type="EMBL" id="CP073355">
    <property type="protein sequence ID" value="URA10045.1"/>
    <property type="molecule type" value="Genomic_DNA"/>
</dbReference>
<accession>A0AAX3BD18</accession>
<dbReference type="RefSeq" id="WP_271435176.1">
    <property type="nucleotide sequence ID" value="NZ_CP073355.1"/>
</dbReference>
<keyword evidence="5 8" id="KW-0057">Aromatic amino acid biosynthesis</keyword>
<evidence type="ECO:0000256" key="6">
    <source>
        <dbReference type="ARBA" id="ARBA00023239"/>
    </source>
</evidence>
<evidence type="ECO:0000256" key="3">
    <source>
        <dbReference type="ARBA" id="ARBA00022605"/>
    </source>
</evidence>
<comment type="similarity">
    <text evidence="8 9">Belongs to the TrpA family.</text>
</comment>
<dbReference type="GO" id="GO:0004834">
    <property type="term" value="F:tryptophan synthase activity"/>
    <property type="evidence" value="ECO:0007669"/>
    <property type="project" value="UniProtKB-UniRule"/>
</dbReference>
<dbReference type="KEGG" id="taqu:KDW03_11265"/>
<evidence type="ECO:0000313" key="11">
    <source>
        <dbReference type="Proteomes" id="UP001056539"/>
    </source>
</evidence>
<keyword evidence="4 8" id="KW-0822">Tryptophan biosynthesis</keyword>
<feature type="active site" description="Proton acceptor" evidence="8">
    <location>
        <position position="40"/>
    </location>
</feature>
<evidence type="ECO:0000256" key="2">
    <source>
        <dbReference type="ARBA" id="ARBA00011270"/>
    </source>
</evidence>
<organism evidence="10 11">
    <name type="scientific">Thermospira aquatica</name>
    <dbReference type="NCBI Taxonomy" id="2828656"/>
    <lineage>
        <taxon>Bacteria</taxon>
        <taxon>Pseudomonadati</taxon>
        <taxon>Spirochaetota</taxon>
        <taxon>Spirochaetia</taxon>
        <taxon>Brevinematales</taxon>
        <taxon>Thermospiraceae</taxon>
        <taxon>Thermospira</taxon>
    </lineage>
</organism>
<protein>
    <recommendedName>
        <fullName evidence="8">Tryptophan synthase alpha chain</fullName>
        <ecNumber evidence="8">4.2.1.20</ecNumber>
    </recommendedName>
</protein>
<name>A0AAX3BD18_9SPIR</name>
<evidence type="ECO:0000256" key="4">
    <source>
        <dbReference type="ARBA" id="ARBA00022822"/>
    </source>
</evidence>
<evidence type="ECO:0000256" key="5">
    <source>
        <dbReference type="ARBA" id="ARBA00023141"/>
    </source>
</evidence>
<reference evidence="10" key="2">
    <citation type="submission" date="2022-06" db="EMBL/GenBank/DDBJ databases">
        <title>Thermospira aquatica gen. nov., sp. nov.</title>
        <authorList>
            <person name="Ben Ali Gam Z."/>
            <person name="Labat M."/>
        </authorList>
    </citation>
    <scope>NUCLEOTIDE SEQUENCE</scope>
    <source>
        <strain evidence="10">F1F22</strain>
    </source>
</reference>